<proteinExistence type="predicted"/>
<dbReference type="RefSeq" id="WP_244318282.1">
    <property type="nucleotide sequence ID" value="NZ_CP109114.1"/>
</dbReference>
<feature type="transmembrane region" description="Helical" evidence="1">
    <location>
        <begin position="20"/>
        <end position="42"/>
    </location>
</feature>
<protein>
    <submittedName>
        <fullName evidence="3">ABC transporter permease subunit</fullName>
    </submittedName>
</protein>
<reference evidence="2 4" key="1">
    <citation type="submission" date="2019-06" db="EMBL/GenBank/DDBJ databases">
        <title>Sequencing the genomes of 1000 actinobacteria strains.</title>
        <authorList>
            <person name="Klenk H.-P."/>
        </authorList>
    </citation>
    <scope>NUCLEOTIDE SEQUENCE [LARGE SCALE GENOMIC DNA]</scope>
    <source>
        <strain evidence="2 4">DSM 42059</strain>
    </source>
</reference>
<feature type="transmembrane region" description="Helical" evidence="1">
    <location>
        <begin position="80"/>
        <end position="105"/>
    </location>
</feature>
<feature type="transmembrane region" description="Helical" evidence="1">
    <location>
        <begin position="301"/>
        <end position="318"/>
    </location>
</feature>
<gene>
    <name evidence="2" type="ORF">FHX80_113109</name>
    <name evidence="3" type="ORF">OIE64_16345</name>
</gene>
<evidence type="ECO:0000313" key="2">
    <source>
        <dbReference type="EMBL" id="TWG04640.1"/>
    </source>
</evidence>
<feature type="transmembrane region" description="Helical" evidence="1">
    <location>
        <begin position="126"/>
        <end position="153"/>
    </location>
</feature>
<evidence type="ECO:0000313" key="4">
    <source>
        <dbReference type="Proteomes" id="UP000318186"/>
    </source>
</evidence>
<dbReference type="Proteomes" id="UP000318186">
    <property type="component" value="Unassembled WGS sequence"/>
</dbReference>
<keyword evidence="1" id="KW-0472">Membrane</keyword>
<evidence type="ECO:0000313" key="5">
    <source>
        <dbReference type="Proteomes" id="UP001330827"/>
    </source>
</evidence>
<accession>A0A561UZ21</accession>
<dbReference type="AlphaFoldDB" id="A0A561UZ21"/>
<feature type="transmembrane region" description="Helical" evidence="1">
    <location>
        <begin position="173"/>
        <end position="195"/>
    </location>
</feature>
<keyword evidence="1" id="KW-0812">Transmembrane</keyword>
<name>A0A561UZ21_9ACTN</name>
<sequence length="323" mass="34312">MSALALRGPARIVVRQHRRALWITGALALTGIALMAVARWVLSDAADTFADTGCSVRHTVQGCGTAVRHVLSVELHFSRLLVYAGIAMLVLPAVIGLFVAGPLIGRELEDGTYRLSWSQSVTPTRWLAAKLAVPAVLTVAGVSVLSAVYAWAWSRGRGTNYATQWFEPEAYGAMGPAPVGYALLCLAVGALAGVLIRRTLPAMAVTAAAYVAAAVVMNSVRSGLWPMRTDTTALGTEFRYPSAASDVAVGWMTDGGSRLGDATCIEATDVNACMARHGATSKYLDYHPAAHFWPLQLVETGILLVVAAALVAVAFRVLRRRHD</sequence>
<evidence type="ECO:0000256" key="1">
    <source>
        <dbReference type="SAM" id="Phobius"/>
    </source>
</evidence>
<organism evidence="2 4">
    <name type="scientific">Streptomyces brevispora</name>
    <dbReference type="NCBI Taxonomy" id="887462"/>
    <lineage>
        <taxon>Bacteria</taxon>
        <taxon>Bacillati</taxon>
        <taxon>Actinomycetota</taxon>
        <taxon>Actinomycetes</taxon>
        <taxon>Kitasatosporales</taxon>
        <taxon>Streptomycetaceae</taxon>
        <taxon>Streptomyces</taxon>
    </lineage>
</organism>
<dbReference type="EMBL" id="CP109114">
    <property type="protein sequence ID" value="WSC14258.1"/>
    <property type="molecule type" value="Genomic_DNA"/>
</dbReference>
<dbReference type="EMBL" id="VIWW01000001">
    <property type="protein sequence ID" value="TWG04640.1"/>
    <property type="molecule type" value="Genomic_DNA"/>
</dbReference>
<keyword evidence="1" id="KW-1133">Transmembrane helix</keyword>
<keyword evidence="5" id="KW-1185">Reference proteome</keyword>
<dbReference type="Proteomes" id="UP001330827">
    <property type="component" value="Chromosome"/>
</dbReference>
<feature type="transmembrane region" description="Helical" evidence="1">
    <location>
        <begin position="202"/>
        <end position="220"/>
    </location>
</feature>
<evidence type="ECO:0000313" key="3">
    <source>
        <dbReference type="EMBL" id="WSC14258.1"/>
    </source>
</evidence>
<reference evidence="3 5" key="2">
    <citation type="submission" date="2022-10" db="EMBL/GenBank/DDBJ databases">
        <title>The complete genomes of actinobacterial strains from the NBC collection.</title>
        <authorList>
            <person name="Joergensen T.S."/>
            <person name="Alvarez Arevalo M."/>
            <person name="Sterndorff E.B."/>
            <person name="Faurdal D."/>
            <person name="Vuksanovic O."/>
            <person name="Mourched A.-S."/>
            <person name="Charusanti P."/>
            <person name="Shaw S."/>
            <person name="Blin K."/>
            <person name="Weber T."/>
        </authorList>
    </citation>
    <scope>NUCLEOTIDE SEQUENCE [LARGE SCALE GENOMIC DNA]</scope>
    <source>
        <strain evidence="3 5">NBC 01769</strain>
    </source>
</reference>